<protein>
    <submittedName>
        <fullName evidence="6">3-hydroxyacyl-CoA dehydrogenase</fullName>
    </submittedName>
</protein>
<dbReference type="SUPFAM" id="SSF48179">
    <property type="entry name" value="6-phosphogluconate dehydrogenase C-terminal domain-like"/>
    <property type="match status" value="1"/>
</dbReference>
<dbReference type="InterPro" id="IPR008927">
    <property type="entry name" value="6-PGluconate_DH-like_C_sf"/>
</dbReference>
<feature type="domain" description="3-hydroxyacyl-CoA dehydrogenase NAD binding" evidence="5">
    <location>
        <begin position="8"/>
        <end position="183"/>
    </location>
</feature>
<dbReference type="InterPro" id="IPR006180">
    <property type="entry name" value="3-OHacyl-CoA_DH_CS"/>
</dbReference>
<reference evidence="6" key="2">
    <citation type="submission" date="2023-01" db="EMBL/GenBank/DDBJ databases">
        <authorList>
            <person name="Sun Q."/>
            <person name="Evtushenko L."/>
        </authorList>
    </citation>
    <scope>NUCLEOTIDE SEQUENCE</scope>
    <source>
        <strain evidence="6">VKM Ac-1069</strain>
    </source>
</reference>
<dbReference type="InterPro" id="IPR013328">
    <property type="entry name" value="6PGD_dom2"/>
</dbReference>
<dbReference type="PANTHER" id="PTHR48075">
    <property type="entry name" value="3-HYDROXYACYL-COA DEHYDROGENASE FAMILY PROTEIN"/>
    <property type="match status" value="1"/>
</dbReference>
<evidence type="ECO:0000313" key="6">
    <source>
        <dbReference type="EMBL" id="GLL10646.1"/>
    </source>
</evidence>
<evidence type="ECO:0000256" key="1">
    <source>
        <dbReference type="ARBA" id="ARBA00005086"/>
    </source>
</evidence>
<dbReference type="InterPro" id="IPR036291">
    <property type="entry name" value="NAD(P)-bd_dom_sf"/>
</dbReference>
<keyword evidence="3" id="KW-0560">Oxidoreductase</keyword>
<accession>A0A9W6NVK6</accession>
<evidence type="ECO:0000259" key="5">
    <source>
        <dbReference type="Pfam" id="PF02737"/>
    </source>
</evidence>
<dbReference type="Pfam" id="PF00725">
    <property type="entry name" value="3HCDH"/>
    <property type="match status" value="1"/>
</dbReference>
<feature type="domain" description="3-hydroxyacyl-CoA dehydrogenase C-terminal" evidence="4">
    <location>
        <begin position="187"/>
        <end position="256"/>
    </location>
</feature>
<dbReference type="InterPro" id="IPR006108">
    <property type="entry name" value="3HC_DH_C"/>
</dbReference>
<reference evidence="6" key="1">
    <citation type="journal article" date="2014" name="Int. J. Syst. Evol. Microbiol.">
        <title>Complete genome sequence of Corynebacterium casei LMG S-19264T (=DSM 44701T), isolated from a smear-ripened cheese.</title>
        <authorList>
            <consortium name="US DOE Joint Genome Institute (JGI-PGF)"/>
            <person name="Walter F."/>
            <person name="Albersmeier A."/>
            <person name="Kalinowski J."/>
            <person name="Ruckert C."/>
        </authorList>
    </citation>
    <scope>NUCLEOTIDE SEQUENCE</scope>
    <source>
        <strain evidence="6">VKM Ac-1069</strain>
    </source>
</reference>
<dbReference type="PANTHER" id="PTHR48075:SF5">
    <property type="entry name" value="3-HYDROXYBUTYRYL-COA DEHYDROGENASE"/>
    <property type="match status" value="1"/>
</dbReference>
<dbReference type="InterPro" id="IPR006176">
    <property type="entry name" value="3-OHacyl-CoA_DH_NAD-bd"/>
</dbReference>
<dbReference type="InterPro" id="IPR029752">
    <property type="entry name" value="D-isomer_DH_CS1"/>
</dbReference>
<dbReference type="GO" id="GO:0006631">
    <property type="term" value="P:fatty acid metabolic process"/>
    <property type="evidence" value="ECO:0007669"/>
    <property type="project" value="InterPro"/>
</dbReference>
<name>A0A9W6NVK6_9PSEU</name>
<dbReference type="SUPFAM" id="SSF51735">
    <property type="entry name" value="NAD(P)-binding Rossmann-fold domains"/>
    <property type="match status" value="1"/>
</dbReference>
<comment type="pathway">
    <text evidence="1">Lipid metabolism; butanoate metabolism.</text>
</comment>
<keyword evidence="7" id="KW-1185">Reference proteome</keyword>
<dbReference type="EMBL" id="BSFQ01000005">
    <property type="protein sequence ID" value="GLL10646.1"/>
    <property type="molecule type" value="Genomic_DNA"/>
</dbReference>
<dbReference type="Proteomes" id="UP001143463">
    <property type="component" value="Unassembled WGS sequence"/>
</dbReference>
<evidence type="ECO:0000313" key="7">
    <source>
        <dbReference type="Proteomes" id="UP001143463"/>
    </source>
</evidence>
<dbReference type="Pfam" id="PF02737">
    <property type="entry name" value="3HCDH_N"/>
    <property type="match status" value="1"/>
</dbReference>
<organism evidence="6 7">
    <name type="scientific">Pseudonocardia halophobica</name>
    <dbReference type="NCBI Taxonomy" id="29401"/>
    <lineage>
        <taxon>Bacteria</taxon>
        <taxon>Bacillati</taxon>
        <taxon>Actinomycetota</taxon>
        <taxon>Actinomycetes</taxon>
        <taxon>Pseudonocardiales</taxon>
        <taxon>Pseudonocardiaceae</taxon>
        <taxon>Pseudonocardia</taxon>
    </lineage>
</organism>
<proteinExistence type="inferred from homology"/>
<dbReference type="PROSITE" id="PS00065">
    <property type="entry name" value="D_2_HYDROXYACID_DH_1"/>
    <property type="match status" value="1"/>
</dbReference>
<dbReference type="Gene3D" id="3.40.50.720">
    <property type="entry name" value="NAD(P)-binding Rossmann-like Domain"/>
    <property type="match status" value="1"/>
</dbReference>
<evidence type="ECO:0000259" key="4">
    <source>
        <dbReference type="Pfam" id="PF00725"/>
    </source>
</evidence>
<dbReference type="GO" id="GO:0070403">
    <property type="term" value="F:NAD+ binding"/>
    <property type="evidence" value="ECO:0007669"/>
    <property type="project" value="InterPro"/>
</dbReference>
<dbReference type="GO" id="GO:0016616">
    <property type="term" value="F:oxidoreductase activity, acting on the CH-OH group of donors, NAD or NADP as acceptor"/>
    <property type="evidence" value="ECO:0007669"/>
    <property type="project" value="InterPro"/>
</dbReference>
<comment type="caution">
    <text evidence="6">The sequence shown here is derived from an EMBL/GenBank/DDBJ whole genome shotgun (WGS) entry which is preliminary data.</text>
</comment>
<dbReference type="Gene3D" id="1.10.1040.10">
    <property type="entry name" value="N-(1-d-carboxylethyl)-l-norvaline Dehydrogenase, domain 2"/>
    <property type="match status" value="1"/>
</dbReference>
<evidence type="ECO:0000256" key="2">
    <source>
        <dbReference type="ARBA" id="ARBA00009463"/>
    </source>
</evidence>
<gene>
    <name evidence="6" type="ORF">GCM10017577_17860</name>
</gene>
<dbReference type="AlphaFoldDB" id="A0A9W6NVK6"/>
<dbReference type="NCBIfam" id="NF004783">
    <property type="entry name" value="PRK06129.1"/>
    <property type="match status" value="1"/>
</dbReference>
<comment type="similarity">
    <text evidence="2">Belongs to the 3-hydroxyacyl-CoA dehydrogenase family.</text>
</comment>
<dbReference type="PROSITE" id="PS00067">
    <property type="entry name" value="3HCDH"/>
    <property type="match status" value="1"/>
</dbReference>
<evidence type="ECO:0000256" key="3">
    <source>
        <dbReference type="ARBA" id="ARBA00023002"/>
    </source>
</evidence>
<dbReference type="RefSeq" id="WP_063739652.1">
    <property type="nucleotide sequence ID" value="NZ_BAAAUZ010000002.1"/>
</dbReference>
<sequence>MSRGRIAHVAVLGAGSIGVGFAVAFAAHGVPVVLWDPFPEALDRARTDLHRRLRLLADHGLAPGQAAPVRTVESVEEAASDAALVQECAPERVEVKRELLAAAATVVPAVPLASATSAILPSRIAEGMPAEAAARVLVAHPANPPYLLPVVELVPGPTTVPEVVRRADEVFRGAGMHPVLVHREVEGFVLNRLQGAVLREAYCLVRDGVASVADVDEVVRSALGRRWSVTGPFETADLNTRGGIASHADKLGPAYARMGAERGQHDPWTAELVSRVTAERRRVLPLDDWDRRVLWRDTALAGLTGHWTEIRRADDPAPSSAARDQERP</sequence>